<keyword evidence="2" id="KW-1185">Reference proteome</keyword>
<sequence>MMFSVIMDLSVSELREQFAFTWPNRAWAVDIAWGRRDGMAEYSAGGIQRCGKLYRAKHRYGKQIGRTNIPEAAKLSAVLVDGAWSWPLITDMECIEILHLLPTIHNGTDSILWRGGSFSTKAVYDIFHIPGPQVAMAITWEGYVLCCRELETHEHLFFRCSFSRQCIRILKESVRFSWPNRAWERDINWASRRWNGRHIVQAAYRSLLAAIVYHIWQEHNRRVFHHIERTSPTIARIAVDEIRQKILTTDLPDSVSSRGLYQLWRIPWPVRGTA</sequence>
<gene>
    <name evidence="1" type="ORF">Sango_3109800</name>
</gene>
<accession>A0AAE1T9Z7</accession>
<evidence type="ECO:0000313" key="1">
    <source>
        <dbReference type="EMBL" id="KAK4383897.1"/>
    </source>
</evidence>
<dbReference type="AlphaFoldDB" id="A0AAE1T9Z7"/>
<comment type="caution">
    <text evidence="1">The sequence shown here is derived from an EMBL/GenBank/DDBJ whole genome shotgun (WGS) entry which is preliminary data.</text>
</comment>
<dbReference type="Proteomes" id="UP001289374">
    <property type="component" value="Unassembled WGS sequence"/>
</dbReference>
<reference evidence="1" key="2">
    <citation type="journal article" date="2024" name="Plant">
        <title>Genomic evolution and insights into agronomic trait innovations of Sesamum species.</title>
        <authorList>
            <person name="Miao H."/>
            <person name="Wang L."/>
            <person name="Qu L."/>
            <person name="Liu H."/>
            <person name="Sun Y."/>
            <person name="Le M."/>
            <person name="Wang Q."/>
            <person name="Wei S."/>
            <person name="Zheng Y."/>
            <person name="Lin W."/>
            <person name="Duan Y."/>
            <person name="Cao H."/>
            <person name="Xiong S."/>
            <person name="Wang X."/>
            <person name="Wei L."/>
            <person name="Li C."/>
            <person name="Ma Q."/>
            <person name="Ju M."/>
            <person name="Zhao R."/>
            <person name="Li G."/>
            <person name="Mu C."/>
            <person name="Tian Q."/>
            <person name="Mei H."/>
            <person name="Zhang T."/>
            <person name="Gao T."/>
            <person name="Zhang H."/>
        </authorList>
    </citation>
    <scope>NUCLEOTIDE SEQUENCE</scope>
    <source>
        <strain evidence="1">K16</strain>
    </source>
</reference>
<evidence type="ECO:0008006" key="3">
    <source>
        <dbReference type="Google" id="ProtNLM"/>
    </source>
</evidence>
<evidence type="ECO:0000313" key="2">
    <source>
        <dbReference type="Proteomes" id="UP001289374"/>
    </source>
</evidence>
<organism evidence="1 2">
    <name type="scientific">Sesamum angolense</name>
    <dbReference type="NCBI Taxonomy" id="2727404"/>
    <lineage>
        <taxon>Eukaryota</taxon>
        <taxon>Viridiplantae</taxon>
        <taxon>Streptophyta</taxon>
        <taxon>Embryophyta</taxon>
        <taxon>Tracheophyta</taxon>
        <taxon>Spermatophyta</taxon>
        <taxon>Magnoliopsida</taxon>
        <taxon>eudicotyledons</taxon>
        <taxon>Gunneridae</taxon>
        <taxon>Pentapetalae</taxon>
        <taxon>asterids</taxon>
        <taxon>lamiids</taxon>
        <taxon>Lamiales</taxon>
        <taxon>Pedaliaceae</taxon>
        <taxon>Sesamum</taxon>
    </lineage>
</organism>
<proteinExistence type="predicted"/>
<protein>
    <recommendedName>
        <fullName evidence="3">Reverse transcriptase zinc-binding domain-containing protein</fullName>
    </recommendedName>
</protein>
<dbReference type="EMBL" id="JACGWL010000448">
    <property type="protein sequence ID" value="KAK4383897.1"/>
    <property type="molecule type" value="Genomic_DNA"/>
</dbReference>
<name>A0AAE1T9Z7_9LAMI</name>
<reference evidence="1" key="1">
    <citation type="submission" date="2020-06" db="EMBL/GenBank/DDBJ databases">
        <authorList>
            <person name="Li T."/>
            <person name="Hu X."/>
            <person name="Zhang T."/>
            <person name="Song X."/>
            <person name="Zhang H."/>
            <person name="Dai N."/>
            <person name="Sheng W."/>
            <person name="Hou X."/>
            <person name="Wei L."/>
        </authorList>
    </citation>
    <scope>NUCLEOTIDE SEQUENCE</scope>
    <source>
        <strain evidence="1">K16</strain>
        <tissue evidence="1">Leaf</tissue>
    </source>
</reference>